<dbReference type="InterPro" id="IPR050339">
    <property type="entry name" value="CC_SR_Kinase"/>
</dbReference>
<dbReference type="InterPro" id="IPR017441">
    <property type="entry name" value="Protein_kinase_ATP_BS"/>
</dbReference>
<dbReference type="InterPro" id="IPR036621">
    <property type="entry name" value="Anticodon-bd_dom_sf"/>
</dbReference>
<dbReference type="InterPro" id="IPR011009">
    <property type="entry name" value="Kinase-like_dom_sf"/>
</dbReference>
<protein>
    <recommendedName>
        <fullName evidence="1">non-specific serine/threonine protein kinase</fullName>
        <ecNumber evidence="1">2.7.11.1</ecNumber>
    </recommendedName>
</protein>
<evidence type="ECO:0000256" key="6">
    <source>
        <dbReference type="ARBA" id="ARBA00022840"/>
    </source>
</evidence>
<evidence type="ECO:0000259" key="15">
    <source>
        <dbReference type="PROSITE" id="PS50908"/>
    </source>
</evidence>
<feature type="compositionally biased region" description="Acidic residues" evidence="12">
    <location>
        <begin position="343"/>
        <end position="379"/>
    </location>
</feature>
<feature type="compositionally biased region" description="Basic and acidic residues" evidence="12">
    <location>
        <begin position="169"/>
        <end position="190"/>
    </location>
</feature>
<evidence type="ECO:0000256" key="3">
    <source>
        <dbReference type="ARBA" id="ARBA00022679"/>
    </source>
</evidence>
<evidence type="ECO:0000259" key="13">
    <source>
        <dbReference type="PROSITE" id="PS50011"/>
    </source>
</evidence>
<dbReference type="PANTHER" id="PTHR11042">
    <property type="entry name" value="EUKARYOTIC TRANSLATION INITIATION FACTOR 2-ALPHA KINASE EIF2-ALPHA KINASE -RELATED"/>
    <property type="match status" value="1"/>
</dbReference>
<feature type="domain" description="RWD" evidence="15">
    <location>
        <begin position="41"/>
        <end position="157"/>
    </location>
</feature>
<organism evidence="17 18">
    <name type="scientific">Aphanomyces stellatus</name>
    <dbReference type="NCBI Taxonomy" id="120398"/>
    <lineage>
        <taxon>Eukaryota</taxon>
        <taxon>Sar</taxon>
        <taxon>Stramenopiles</taxon>
        <taxon>Oomycota</taxon>
        <taxon>Saprolegniomycetes</taxon>
        <taxon>Saprolegniales</taxon>
        <taxon>Verrucalvaceae</taxon>
        <taxon>Aphanomyces</taxon>
    </lineage>
</organism>
<dbReference type="InterPro" id="IPR045864">
    <property type="entry name" value="aa-tRNA-synth_II/BPL/LPL"/>
</dbReference>
<evidence type="ECO:0000313" key="18">
    <source>
        <dbReference type="Proteomes" id="UP000332933"/>
    </source>
</evidence>
<keyword evidence="5" id="KW-0418">Kinase</keyword>
<reference evidence="17 18" key="1">
    <citation type="submission" date="2019-03" db="EMBL/GenBank/DDBJ databases">
        <authorList>
            <person name="Gaulin E."/>
            <person name="Dumas B."/>
        </authorList>
    </citation>
    <scope>NUCLEOTIDE SEQUENCE [LARGE SCALE GENOMIC DNA]</scope>
    <source>
        <strain evidence="17">CBS 568.67</strain>
    </source>
</reference>
<dbReference type="Pfam" id="PF13393">
    <property type="entry name" value="tRNA-synt_His"/>
    <property type="match status" value="1"/>
</dbReference>
<dbReference type="GO" id="GO:0005829">
    <property type="term" value="C:cytosol"/>
    <property type="evidence" value="ECO:0007669"/>
    <property type="project" value="TreeGrafter"/>
</dbReference>
<keyword evidence="3" id="KW-0808">Transferase</keyword>
<evidence type="ECO:0000256" key="11">
    <source>
        <dbReference type="PROSITE-ProRule" id="PRU10141"/>
    </source>
</evidence>
<feature type="compositionally biased region" description="Basic residues" evidence="12">
    <location>
        <begin position="1"/>
        <end position="11"/>
    </location>
</feature>
<feature type="region of interest" description="Disordered" evidence="12">
    <location>
        <begin position="1"/>
        <end position="22"/>
    </location>
</feature>
<dbReference type="PROSITE" id="PS50011">
    <property type="entry name" value="PROTEIN_KINASE_DOM"/>
    <property type="match status" value="1"/>
</dbReference>
<feature type="compositionally biased region" description="Acidic residues" evidence="12">
    <location>
        <begin position="235"/>
        <end position="256"/>
    </location>
</feature>
<dbReference type="Pfam" id="PF05773">
    <property type="entry name" value="RWD"/>
    <property type="match status" value="1"/>
</dbReference>
<comment type="catalytic activity">
    <reaction evidence="9">
        <text>L-threonyl-[protein] + ATP = O-phospho-L-threonyl-[protein] + ADP + H(+)</text>
        <dbReference type="Rhea" id="RHEA:46608"/>
        <dbReference type="Rhea" id="RHEA-COMP:11060"/>
        <dbReference type="Rhea" id="RHEA-COMP:11605"/>
        <dbReference type="ChEBI" id="CHEBI:15378"/>
        <dbReference type="ChEBI" id="CHEBI:30013"/>
        <dbReference type="ChEBI" id="CHEBI:30616"/>
        <dbReference type="ChEBI" id="CHEBI:61977"/>
        <dbReference type="ChEBI" id="CHEBI:456216"/>
        <dbReference type="EC" id="2.7.11.1"/>
    </reaction>
</comment>
<dbReference type="Gene3D" id="1.10.510.10">
    <property type="entry name" value="Transferase(Phosphotransferase) domain 1"/>
    <property type="match status" value="2"/>
</dbReference>
<dbReference type="CDD" id="cd23823">
    <property type="entry name" value="RWD_GCN2"/>
    <property type="match status" value="1"/>
</dbReference>
<dbReference type="Gene3D" id="3.10.110.10">
    <property type="entry name" value="Ubiquitin Conjugating Enzyme"/>
    <property type="match status" value="1"/>
</dbReference>
<dbReference type="EMBL" id="VJMH01005537">
    <property type="protein sequence ID" value="KAF0694836.1"/>
    <property type="molecule type" value="Genomic_DNA"/>
</dbReference>
<dbReference type="GO" id="GO:0004694">
    <property type="term" value="F:eukaryotic translation initiation factor 2alpha kinase activity"/>
    <property type="evidence" value="ECO:0007669"/>
    <property type="project" value="TreeGrafter"/>
</dbReference>
<dbReference type="InterPro" id="IPR000719">
    <property type="entry name" value="Prot_kinase_dom"/>
</dbReference>
<dbReference type="GO" id="GO:0005634">
    <property type="term" value="C:nucleus"/>
    <property type="evidence" value="ECO:0007669"/>
    <property type="project" value="TreeGrafter"/>
</dbReference>
<dbReference type="PROSITE" id="PS50862">
    <property type="entry name" value="AA_TRNA_LIGASE_II"/>
    <property type="match status" value="1"/>
</dbReference>
<evidence type="ECO:0000256" key="10">
    <source>
        <dbReference type="ARBA" id="ARBA00048679"/>
    </source>
</evidence>
<dbReference type="SUPFAM" id="SSF56112">
    <property type="entry name" value="Protein kinase-like (PK-like)"/>
    <property type="match status" value="1"/>
</dbReference>
<reference evidence="16" key="2">
    <citation type="submission" date="2019-06" db="EMBL/GenBank/DDBJ databases">
        <title>Genomics analysis of Aphanomyces spp. identifies a new class of oomycete effector associated with host adaptation.</title>
        <authorList>
            <person name="Gaulin E."/>
        </authorList>
    </citation>
    <scope>NUCLEOTIDE SEQUENCE</scope>
    <source>
        <strain evidence="16">CBS 578.67</strain>
    </source>
</reference>
<dbReference type="SUPFAM" id="SSF54495">
    <property type="entry name" value="UBC-like"/>
    <property type="match status" value="1"/>
</dbReference>
<evidence type="ECO:0000256" key="5">
    <source>
        <dbReference type="ARBA" id="ARBA00022777"/>
    </source>
</evidence>
<dbReference type="Gene3D" id="3.40.50.800">
    <property type="entry name" value="Anticodon-binding domain"/>
    <property type="match status" value="1"/>
</dbReference>
<evidence type="ECO:0000256" key="12">
    <source>
        <dbReference type="SAM" id="MobiDB-lite"/>
    </source>
</evidence>
<dbReference type="Gene3D" id="3.30.200.20">
    <property type="entry name" value="Phosphorylase Kinase, domain 1"/>
    <property type="match status" value="1"/>
</dbReference>
<gene>
    <name evidence="17" type="primary">Aste57867_14300</name>
    <name evidence="16" type="ORF">As57867_014247</name>
    <name evidence="17" type="ORF">ASTE57867_14300</name>
</gene>
<keyword evidence="7" id="KW-0652">Protein synthesis inhibitor</keyword>
<dbReference type="EC" id="2.7.11.1" evidence="1"/>
<feature type="region of interest" description="Disordered" evidence="12">
    <location>
        <begin position="215"/>
        <end position="268"/>
    </location>
</feature>
<name>A0A485L0L6_9STRA</name>
<evidence type="ECO:0000313" key="17">
    <source>
        <dbReference type="EMBL" id="VFT91125.1"/>
    </source>
</evidence>
<dbReference type="EMBL" id="CAADRA010005558">
    <property type="protein sequence ID" value="VFT91125.1"/>
    <property type="molecule type" value="Genomic_DNA"/>
</dbReference>
<dbReference type="InterPro" id="IPR016135">
    <property type="entry name" value="UBQ-conjugating_enzyme/RWD"/>
</dbReference>
<feature type="region of interest" description="Disordered" evidence="12">
    <location>
        <begin position="343"/>
        <end position="394"/>
    </location>
</feature>
<comment type="similarity">
    <text evidence="8">Belongs to the protein kinase superfamily. Ser/Thr protein kinase family. GCN2 subfamily.</text>
</comment>
<accession>A0A485L0L6</accession>
<dbReference type="PROSITE" id="PS00108">
    <property type="entry name" value="PROTEIN_KINASE_ST"/>
    <property type="match status" value="1"/>
</dbReference>
<dbReference type="InterPro" id="IPR008271">
    <property type="entry name" value="Ser/Thr_kinase_AS"/>
</dbReference>
<evidence type="ECO:0000256" key="9">
    <source>
        <dbReference type="ARBA" id="ARBA00047899"/>
    </source>
</evidence>
<sequence>MGNKKKQKQKKKQQENGVHAAAPVEQVSEEILEACAAIQEEEMLVLESIFGSEYEERKSIKGFPAFAISVSRGSEYLSSNGADIEGVAHVSLRFQLRKGYPLADVPEIDVESFDGLTDKEVASLEEMLQRLSRDKVREQEQMVHYLIDVTGDYLVKHIKDQRSFFDQMRNREEKEAARDAAERRRQKQLEDEQALQEEQQMQKVIQADIEKKLRMKHTARTEKGSATAAAKDESVSDDEQSISDESSMDGSDDDDDDARHGGSSTSRYWNDFKEDKVLGRGGGGEVIKVQNRLDRQWYAVKRIKLDSNDPTMKKKILREVKTISRLQHRHIVRYFQAWIEGGEESDDESLSDSDDDDDDGWSDDDEESEMVSSDDEDDWLGNSRSTNQFSIQKPRSTSNAHLLLHEESNSDAESVDDAVEQWEWTIDDKARQQQLHKKQNVKPARTNERLYIQMEYCGGNTLRDVIDQMSLWQSEEKVWTLFRQILEAIEYIHSEGVIHRDIKPPNIFLDSEGTVKLGDFGLATKPPKDPQATTNVDDDEDETIKELGVPSLNLDHLKEIPTYDSARDTYEVTEMGGGQDYTVTYESLNITAGVGTAFYRAPEQEKEGQRYNQKADMFSLGILFFEMWSPPFTTLMERAEALMDLRQRNQCPPNWSAPPNVQTIVHWLCSPNPANRPTAAELLASNLLPPKMEVEEKYLREALQTLANPKGHFFGQMMQALFVQEPVDHVDYTFDGLHKHKALALYNEGHGRSFVQKKLQAVFEQHGAVELVTPLLMPKRASCALHVNRCALLDAAGVTVMLPFDFTEPLARFIARNGVSQLKRYQFGRVFRRNVSGGHPREIYEADFDLVWDEKNTGRVMELEVLQVVRQTLDTFGLLGTAHVRLSDARLSRGILDLCDVPVASRRDVLKWISQESNLQSVPTSRWKFVVRKLTDASISEASCDLLKHFFHLPADALGALCSIETFLINTMSQLGHFSTKPSKREQKRDSQLKKSIHDALLGIENLKALFLETKCIPLRLDLGLRQEQYTTGLMFQVVNQQNEIIADGGRFDALVVKYRLPAARIQLPTVRAVGVRFSVDRIVTCLAKPQVEPLILVCSDPSLLQVRLEVATMLWQNGLTAEFWHPEVKDLEEYCTMIGAHWMVLVKKHLHYEKRAVKVRSIKNYDGDVTVPLTSLPYFFLENAPMRARTGSFSEKAMPEKESTVKLSVKIIDPKQTYKDKQKQKQDAHHAERQVTKWLSSFLLPTSANEPTKVLSIDVPFHVLREFGSRFMEDRASAVDAVGAAHPRYKKVVKLVVDEIVELESVDYWRGKREKYVLLHSSCDDRYDLVSIAEPGSRRR</sequence>
<feature type="domain" description="Protein kinase" evidence="13">
    <location>
        <begin position="272"/>
        <end position="688"/>
    </location>
</feature>
<evidence type="ECO:0000256" key="1">
    <source>
        <dbReference type="ARBA" id="ARBA00012513"/>
    </source>
</evidence>
<dbReference type="SMART" id="SM00220">
    <property type="entry name" value="S_TKc"/>
    <property type="match status" value="1"/>
</dbReference>
<dbReference type="PROSITE" id="PS50908">
    <property type="entry name" value="RWD"/>
    <property type="match status" value="1"/>
</dbReference>
<keyword evidence="6 11" id="KW-0067">ATP-binding</keyword>
<dbReference type="GO" id="GO:0005524">
    <property type="term" value="F:ATP binding"/>
    <property type="evidence" value="ECO:0007669"/>
    <property type="project" value="UniProtKB-UniRule"/>
</dbReference>
<dbReference type="GO" id="GO:0017148">
    <property type="term" value="P:negative regulation of translation"/>
    <property type="evidence" value="ECO:0007669"/>
    <property type="project" value="UniProtKB-KW"/>
</dbReference>
<dbReference type="PROSITE" id="PS00107">
    <property type="entry name" value="PROTEIN_KINASE_ATP"/>
    <property type="match status" value="1"/>
</dbReference>
<dbReference type="InterPro" id="IPR006195">
    <property type="entry name" value="aa-tRNA-synth_II"/>
</dbReference>
<feature type="binding site" evidence="11">
    <location>
        <position position="301"/>
    </location>
    <ligand>
        <name>ATP</name>
        <dbReference type="ChEBI" id="CHEBI:30616"/>
    </ligand>
</feature>
<feature type="domain" description="Aminoacyl-transfer RNA synthetases class-II family profile" evidence="14">
    <location>
        <begin position="752"/>
        <end position="1087"/>
    </location>
</feature>
<evidence type="ECO:0000256" key="4">
    <source>
        <dbReference type="ARBA" id="ARBA00022741"/>
    </source>
</evidence>
<dbReference type="InterPro" id="IPR006575">
    <property type="entry name" value="RWD_dom"/>
</dbReference>
<dbReference type="InterPro" id="IPR041715">
    <property type="entry name" value="HisRS-like_core"/>
</dbReference>
<dbReference type="Pfam" id="PF00069">
    <property type="entry name" value="Pkinase"/>
    <property type="match status" value="3"/>
</dbReference>
<comment type="catalytic activity">
    <reaction evidence="10">
        <text>L-seryl-[protein] + ATP = O-phospho-L-seryl-[protein] + ADP + H(+)</text>
        <dbReference type="Rhea" id="RHEA:17989"/>
        <dbReference type="Rhea" id="RHEA-COMP:9863"/>
        <dbReference type="Rhea" id="RHEA-COMP:11604"/>
        <dbReference type="ChEBI" id="CHEBI:15378"/>
        <dbReference type="ChEBI" id="CHEBI:29999"/>
        <dbReference type="ChEBI" id="CHEBI:30616"/>
        <dbReference type="ChEBI" id="CHEBI:83421"/>
        <dbReference type="ChEBI" id="CHEBI:456216"/>
        <dbReference type="EC" id="2.7.11.1"/>
    </reaction>
</comment>
<dbReference type="Gene3D" id="3.30.930.10">
    <property type="entry name" value="Bira Bifunctional Protein, Domain 2"/>
    <property type="match status" value="1"/>
</dbReference>
<keyword evidence="4 11" id="KW-0547">Nucleotide-binding</keyword>
<proteinExistence type="inferred from homology"/>
<dbReference type="OrthoDB" id="6778822at2759"/>
<evidence type="ECO:0000259" key="14">
    <source>
        <dbReference type="PROSITE" id="PS50862"/>
    </source>
</evidence>
<evidence type="ECO:0000256" key="2">
    <source>
        <dbReference type="ARBA" id="ARBA00022527"/>
    </source>
</evidence>
<dbReference type="SMART" id="SM00591">
    <property type="entry name" value="RWD"/>
    <property type="match status" value="1"/>
</dbReference>
<feature type="region of interest" description="Disordered" evidence="12">
    <location>
        <begin position="169"/>
        <end position="198"/>
    </location>
</feature>
<feature type="compositionally biased region" description="Polar residues" evidence="12">
    <location>
        <begin position="382"/>
        <end position="394"/>
    </location>
</feature>
<evidence type="ECO:0000313" key="16">
    <source>
        <dbReference type="EMBL" id="KAF0694836.1"/>
    </source>
</evidence>
<keyword evidence="2" id="KW-0723">Serine/threonine-protein kinase</keyword>
<dbReference type="PANTHER" id="PTHR11042:SF136">
    <property type="entry name" value="EIF-2-ALPHA KINASE GCN2"/>
    <property type="match status" value="1"/>
</dbReference>
<keyword evidence="18" id="KW-1185">Reference proteome</keyword>
<evidence type="ECO:0000256" key="8">
    <source>
        <dbReference type="ARBA" id="ARBA00037982"/>
    </source>
</evidence>
<evidence type="ECO:0000256" key="7">
    <source>
        <dbReference type="ARBA" id="ARBA00023193"/>
    </source>
</evidence>
<dbReference type="SUPFAM" id="SSF55681">
    <property type="entry name" value="Class II aaRS and biotin synthetases"/>
    <property type="match status" value="1"/>
</dbReference>
<dbReference type="Proteomes" id="UP000332933">
    <property type="component" value="Unassembled WGS sequence"/>
</dbReference>